<dbReference type="Pfam" id="PF07890">
    <property type="entry name" value="Rrp15p"/>
    <property type="match status" value="1"/>
</dbReference>
<dbReference type="OrthoDB" id="20949at2759"/>
<dbReference type="RefSeq" id="XP_019735608.1">
    <property type="nucleotide sequence ID" value="XM_019880049.1"/>
</dbReference>
<dbReference type="GO" id="GO:0030687">
    <property type="term" value="C:preribosome, large subunit precursor"/>
    <property type="evidence" value="ECO:0007669"/>
    <property type="project" value="TreeGrafter"/>
</dbReference>
<feature type="compositionally biased region" description="Basic and acidic residues" evidence="3">
    <location>
        <begin position="236"/>
        <end position="248"/>
    </location>
</feature>
<dbReference type="STRING" id="109280.ENSHCOP00000000068"/>
<reference evidence="4" key="2">
    <citation type="submission" date="2025-09" db="UniProtKB">
        <authorList>
            <consortium name="Ensembl"/>
        </authorList>
    </citation>
    <scope>IDENTIFICATION</scope>
</reference>
<dbReference type="GeneID" id="109521922"/>
<feature type="region of interest" description="Disordered" evidence="3">
    <location>
        <begin position="1"/>
        <end position="79"/>
    </location>
</feature>
<dbReference type="Ensembl" id="ENSHCOT00000014410.1">
    <property type="protein sequence ID" value="ENSHCOP00000000068.1"/>
    <property type="gene ID" value="ENSHCOG00000021163.1"/>
</dbReference>
<dbReference type="RefSeq" id="XP_019735609.1">
    <property type="nucleotide sequence ID" value="XM_019880050.1"/>
</dbReference>
<accession>A0A3Q2X8G3</accession>
<dbReference type="RefSeq" id="XP_019735607.1">
    <property type="nucleotide sequence ID" value="XM_019880048.1"/>
</dbReference>
<dbReference type="Proteomes" id="UP000264820">
    <property type="component" value="Unplaced"/>
</dbReference>
<evidence type="ECO:0000256" key="3">
    <source>
        <dbReference type="SAM" id="MobiDB-lite"/>
    </source>
</evidence>
<keyword evidence="5" id="KW-1185">Reference proteome</keyword>
<protein>
    <recommendedName>
        <fullName evidence="2">RRP15-like protein</fullName>
    </recommendedName>
</protein>
<feature type="region of interest" description="Disordered" evidence="3">
    <location>
        <begin position="235"/>
        <end position="258"/>
    </location>
</feature>
<evidence type="ECO:0000256" key="2">
    <source>
        <dbReference type="ARBA" id="ARBA00017475"/>
    </source>
</evidence>
<dbReference type="GO" id="GO:0000460">
    <property type="term" value="P:maturation of 5.8S rRNA"/>
    <property type="evidence" value="ECO:0007669"/>
    <property type="project" value="TreeGrafter"/>
</dbReference>
<evidence type="ECO:0000313" key="5">
    <source>
        <dbReference type="Proteomes" id="UP000264820"/>
    </source>
</evidence>
<dbReference type="PANTHER" id="PTHR13245">
    <property type="entry name" value="RRP15-LIKE PROTEIN"/>
    <property type="match status" value="1"/>
</dbReference>
<dbReference type="OMA" id="FVKQRFY"/>
<dbReference type="AlphaFoldDB" id="A0A3Q2X8G3"/>
<proteinExistence type="inferred from homology"/>
<reference evidence="4" key="1">
    <citation type="submission" date="2025-08" db="UniProtKB">
        <authorList>
            <consortium name="Ensembl"/>
        </authorList>
    </citation>
    <scope>IDENTIFICATION</scope>
</reference>
<dbReference type="InterPro" id="IPR012459">
    <property type="entry name" value="Rrp15"/>
</dbReference>
<dbReference type="KEGG" id="hcq:109521922"/>
<evidence type="ECO:0000313" key="4">
    <source>
        <dbReference type="Ensembl" id="ENSHCOP00000000068.1"/>
    </source>
</evidence>
<feature type="compositionally biased region" description="Acidic residues" evidence="3">
    <location>
        <begin position="43"/>
        <end position="60"/>
    </location>
</feature>
<organism evidence="4 5">
    <name type="scientific">Hippocampus comes</name>
    <name type="common">Tiger tail seahorse</name>
    <dbReference type="NCBI Taxonomy" id="109280"/>
    <lineage>
        <taxon>Eukaryota</taxon>
        <taxon>Metazoa</taxon>
        <taxon>Chordata</taxon>
        <taxon>Craniata</taxon>
        <taxon>Vertebrata</taxon>
        <taxon>Euteleostomi</taxon>
        <taxon>Actinopterygii</taxon>
        <taxon>Neopterygii</taxon>
        <taxon>Teleostei</taxon>
        <taxon>Neoteleostei</taxon>
        <taxon>Acanthomorphata</taxon>
        <taxon>Syngnathiaria</taxon>
        <taxon>Syngnathiformes</taxon>
        <taxon>Syngnathoidei</taxon>
        <taxon>Syngnathidae</taxon>
        <taxon>Hippocampus</taxon>
    </lineage>
</organism>
<dbReference type="CTD" id="51018"/>
<comment type="similarity">
    <text evidence="1">Belongs to the RRP15 family.</text>
</comment>
<sequence length="258" mass="28642">MAALVGTRVRILEDSDDAESPVEDTNDLNSSGEESHDHMSSDGESDGNVDGENDGDDEDGGQEKEDGNPNAGWAQAMAKVLGKQTVKNKTILVKNKELDKVKAKEKQEQLERKEQTDKKRAWEMMCRVKPDLVKDREVEKALQRTATRGVVQLFNAVRKHQKNIDNKVMEAGGSERKKAKILSSVSKRDFIDVLRKTEGGARVTVKTEKDTSTTDEVEKPAWSVLTDDFMMGASMKDWDKEEEAKEHTGNGANGCDSD</sequence>
<dbReference type="GeneTree" id="ENSGT00390000001960"/>
<dbReference type="PANTHER" id="PTHR13245:SF14">
    <property type="entry name" value="RRP15-LIKE PROTEIN"/>
    <property type="match status" value="1"/>
</dbReference>
<feature type="compositionally biased region" description="Acidic residues" evidence="3">
    <location>
        <begin position="14"/>
        <end position="26"/>
    </location>
</feature>
<dbReference type="GO" id="GO:0000470">
    <property type="term" value="P:maturation of LSU-rRNA"/>
    <property type="evidence" value="ECO:0007669"/>
    <property type="project" value="TreeGrafter"/>
</dbReference>
<evidence type="ECO:0000256" key="1">
    <source>
        <dbReference type="ARBA" id="ARBA00007462"/>
    </source>
</evidence>
<name>A0A3Q2X8G3_HIPCM</name>